<evidence type="ECO:0000256" key="9">
    <source>
        <dbReference type="HAMAP-Rule" id="MF_00135"/>
    </source>
</evidence>
<dbReference type="GO" id="GO:0016853">
    <property type="term" value="F:isomerase activity"/>
    <property type="evidence" value="ECO:0007669"/>
    <property type="project" value="UniProtKB-KW"/>
</dbReference>
<keyword evidence="12" id="KW-1185">Reference proteome</keyword>
<dbReference type="InterPro" id="IPR044643">
    <property type="entry name" value="TrpF_fam"/>
</dbReference>
<feature type="domain" description="N-(5'phosphoribosyl) anthranilate isomerase (PRAI)" evidence="10">
    <location>
        <begin position="9"/>
        <end position="205"/>
    </location>
</feature>
<evidence type="ECO:0000256" key="8">
    <source>
        <dbReference type="ARBA" id="ARBA00023235"/>
    </source>
</evidence>
<dbReference type="PANTHER" id="PTHR42894:SF1">
    <property type="entry name" value="N-(5'-PHOSPHORIBOSYL)ANTHRANILATE ISOMERASE"/>
    <property type="match status" value="1"/>
</dbReference>
<evidence type="ECO:0000313" key="12">
    <source>
        <dbReference type="Proteomes" id="UP001302349"/>
    </source>
</evidence>
<evidence type="ECO:0000259" key="10">
    <source>
        <dbReference type="Pfam" id="PF00697"/>
    </source>
</evidence>
<comment type="similarity">
    <text evidence="9">Belongs to the TrpF family.</text>
</comment>
<protein>
    <recommendedName>
        <fullName evidence="4 9">N-(5'-phosphoribosyl)anthranilate isomerase</fullName>
        <shortName evidence="9">PRAI</shortName>
        <ecNumber evidence="3 9">5.3.1.24</ecNumber>
    </recommendedName>
</protein>
<evidence type="ECO:0000256" key="4">
    <source>
        <dbReference type="ARBA" id="ARBA00022272"/>
    </source>
</evidence>
<comment type="pathway">
    <text evidence="2 9">Amino-acid biosynthesis; L-tryptophan biosynthesis; L-tryptophan from chorismate: step 3/5.</text>
</comment>
<evidence type="ECO:0000256" key="1">
    <source>
        <dbReference type="ARBA" id="ARBA00001164"/>
    </source>
</evidence>
<dbReference type="InterPro" id="IPR011060">
    <property type="entry name" value="RibuloseP-bd_barrel"/>
</dbReference>
<accession>A0ABZ0IS41</accession>
<keyword evidence="8 9" id="KW-0413">Isomerase</keyword>
<keyword evidence="5 9" id="KW-0028">Amino-acid biosynthesis</keyword>
<reference evidence="11 12" key="1">
    <citation type="journal article" date="2023" name="Microbiol. Resour. Announc.">
        <title>Complete Genome Sequence of Imperialibacter roseus strain P4T.</title>
        <authorList>
            <person name="Tizabi D.R."/>
            <person name="Bachvaroff T."/>
            <person name="Hill R.T."/>
        </authorList>
    </citation>
    <scope>NUCLEOTIDE SEQUENCE [LARGE SCALE GENOMIC DNA]</scope>
    <source>
        <strain evidence="11 12">P4T</strain>
    </source>
</reference>
<organism evidence="11 12">
    <name type="scientific">Imperialibacter roseus</name>
    <dbReference type="NCBI Taxonomy" id="1324217"/>
    <lineage>
        <taxon>Bacteria</taxon>
        <taxon>Pseudomonadati</taxon>
        <taxon>Bacteroidota</taxon>
        <taxon>Cytophagia</taxon>
        <taxon>Cytophagales</taxon>
        <taxon>Flammeovirgaceae</taxon>
        <taxon>Imperialibacter</taxon>
    </lineage>
</organism>
<dbReference type="CDD" id="cd00405">
    <property type="entry name" value="PRAI"/>
    <property type="match status" value="1"/>
</dbReference>
<evidence type="ECO:0000256" key="3">
    <source>
        <dbReference type="ARBA" id="ARBA00012572"/>
    </source>
</evidence>
<dbReference type="RefSeq" id="WP_317490511.1">
    <property type="nucleotide sequence ID" value="NZ_CP136051.1"/>
</dbReference>
<dbReference type="InterPro" id="IPR001240">
    <property type="entry name" value="PRAI_dom"/>
</dbReference>
<name>A0ABZ0IS41_9BACT</name>
<gene>
    <name evidence="9" type="primary">trpF</name>
    <name evidence="11" type="ORF">RT717_04375</name>
</gene>
<dbReference type="InterPro" id="IPR013785">
    <property type="entry name" value="Aldolase_TIM"/>
</dbReference>
<dbReference type="EC" id="5.3.1.24" evidence="3 9"/>
<sequence>MANQRLHLKVCGMKFPDNIKRLKEVEPDFMGMIFFSKSPRFVGSELLFTGTSIFPPGAKKVGVFVNAPLWDIVKVVEEYKLEYVQLHGEEFPQYCVELRKKGMKVIKAFQVSNSFDFKKVEAFEGCIDYALFDTKTPNYGGSGEKFDWTLLNSYKLSIPFFLSGGISLEDIDEIEQLDLPKLFGIDVNSRFEVSPGLKDIDKLLALKKRMGKMKKETM</sequence>
<dbReference type="Pfam" id="PF00697">
    <property type="entry name" value="PRAI"/>
    <property type="match status" value="1"/>
</dbReference>
<proteinExistence type="inferred from homology"/>
<dbReference type="EMBL" id="CP136051">
    <property type="protein sequence ID" value="WOK07862.1"/>
    <property type="molecule type" value="Genomic_DNA"/>
</dbReference>
<keyword evidence="7 9" id="KW-0057">Aromatic amino acid biosynthesis</keyword>
<evidence type="ECO:0000313" key="11">
    <source>
        <dbReference type="EMBL" id="WOK07862.1"/>
    </source>
</evidence>
<dbReference type="PANTHER" id="PTHR42894">
    <property type="entry name" value="N-(5'-PHOSPHORIBOSYL)ANTHRANILATE ISOMERASE"/>
    <property type="match status" value="1"/>
</dbReference>
<dbReference type="SUPFAM" id="SSF51366">
    <property type="entry name" value="Ribulose-phoshate binding barrel"/>
    <property type="match status" value="1"/>
</dbReference>
<dbReference type="HAMAP" id="MF_00135">
    <property type="entry name" value="PRAI"/>
    <property type="match status" value="1"/>
</dbReference>
<comment type="catalytic activity">
    <reaction evidence="1 9">
        <text>N-(5-phospho-beta-D-ribosyl)anthranilate = 1-(2-carboxyphenylamino)-1-deoxy-D-ribulose 5-phosphate</text>
        <dbReference type="Rhea" id="RHEA:21540"/>
        <dbReference type="ChEBI" id="CHEBI:18277"/>
        <dbReference type="ChEBI" id="CHEBI:58613"/>
        <dbReference type="EC" id="5.3.1.24"/>
    </reaction>
</comment>
<evidence type="ECO:0000256" key="6">
    <source>
        <dbReference type="ARBA" id="ARBA00022822"/>
    </source>
</evidence>
<dbReference type="Gene3D" id="3.20.20.70">
    <property type="entry name" value="Aldolase class I"/>
    <property type="match status" value="1"/>
</dbReference>
<evidence type="ECO:0000256" key="2">
    <source>
        <dbReference type="ARBA" id="ARBA00004664"/>
    </source>
</evidence>
<evidence type="ECO:0000256" key="5">
    <source>
        <dbReference type="ARBA" id="ARBA00022605"/>
    </source>
</evidence>
<keyword evidence="6 9" id="KW-0822">Tryptophan biosynthesis</keyword>
<evidence type="ECO:0000256" key="7">
    <source>
        <dbReference type="ARBA" id="ARBA00023141"/>
    </source>
</evidence>
<dbReference type="Proteomes" id="UP001302349">
    <property type="component" value="Chromosome"/>
</dbReference>